<dbReference type="PANTHER" id="PTHR21664">
    <property type="entry name" value="CHRONIC MYELOGENOUS LEUKEMIA TUMOR ANTIGEN 66"/>
    <property type="match status" value="1"/>
</dbReference>
<evidence type="ECO:0000259" key="7">
    <source>
        <dbReference type="PROSITE" id="PS51203"/>
    </source>
</evidence>
<dbReference type="WBParaSite" id="maker-uti_cns_0000341-snap-gene-2.7-mRNA-1">
    <property type="protein sequence ID" value="maker-uti_cns_0000341-snap-gene-2.7-mRNA-1"/>
    <property type="gene ID" value="maker-uti_cns_0000341-snap-gene-2.7"/>
</dbReference>
<proteinExistence type="predicted"/>
<dbReference type="InterPro" id="IPR007052">
    <property type="entry name" value="CS_dom"/>
</dbReference>
<sequence length="650" mass="71276">EAAAPSAMQAADAQQSACSYPELRVNRDLLDSKFEGYKLALEQPGIVELKLPRPVDNPQLTERQYSFDHLKAYGVQNHLYLDPWDLDCAYYLDSEWNLMRIRTVTDSCPDPPRPLLTLPNAADRRLLSGRCQPSMAFVDETAACVADGCGRLFLVDTGERGSCGPDESNIDNKDWEACATFETEPSLLVYARRYSATNQLHCLLMRVCESSADANKSTNDDKSSDGFRCVLDWFTYQSLGSPSSHGNYQQIRRLTLESSCVPNYACFDAECRHLLLECDRPFEFVDKDDKNTSKTTAPSSGNGETEETAKADDDEQKRRSTRQVGGNSVSMASESAPSPYTWSQSQEDGISVFIPLPTGVGKADIEVTNTGVALRVAIHGRPVLDGPLYEVWDKDACTWTVEPHSECRLLELHLLGKRSSETPWPCLVTNDARGAELPDAATAAAAAVVAGASSGDLYNAQELEDCDLPEAGGDGDGGLETGALVWIDGEAKRVVALTALDSTQWLFATRVTPSEPPYVCLRRDVDGLLWRPDFSGGDASSIWQHVTTFHAFGYVRASKTDAKFVSCAPSFGYAAICDCYRHVYVYHSPRPADTVLRNRQSGRVIAERSTQQVVSLATQDALIGFGCCDSRILVLTERAIYLIRVGPGSD</sequence>
<dbReference type="Gene3D" id="2.60.40.790">
    <property type="match status" value="1"/>
</dbReference>
<dbReference type="GO" id="GO:0005634">
    <property type="term" value="C:nucleus"/>
    <property type="evidence" value="ECO:0007669"/>
    <property type="project" value="UniProtKB-SubCell"/>
</dbReference>
<protein>
    <recommendedName>
        <fullName evidence="3">NudC domain-containing protein 1</fullName>
    </recommendedName>
</protein>
<evidence type="ECO:0000256" key="6">
    <source>
        <dbReference type="SAM" id="MobiDB-lite"/>
    </source>
</evidence>
<evidence type="ECO:0000256" key="1">
    <source>
        <dbReference type="ARBA" id="ARBA00004123"/>
    </source>
</evidence>
<feature type="compositionally biased region" description="Basic and acidic residues" evidence="6">
    <location>
        <begin position="307"/>
        <end position="318"/>
    </location>
</feature>
<feature type="compositionally biased region" description="Polar residues" evidence="6">
    <location>
        <begin position="293"/>
        <end position="303"/>
    </location>
</feature>
<dbReference type="Proteomes" id="UP000095280">
    <property type="component" value="Unplaced"/>
</dbReference>
<dbReference type="Pfam" id="PF04969">
    <property type="entry name" value="CS"/>
    <property type="match status" value="1"/>
</dbReference>
<name>A0A1I8G319_9PLAT</name>
<keyword evidence="4" id="KW-0963">Cytoplasm</keyword>
<dbReference type="PANTHER" id="PTHR21664:SF1">
    <property type="entry name" value="NUDC DOMAIN-CONTAINING PROTEIN 1"/>
    <property type="match status" value="1"/>
</dbReference>
<evidence type="ECO:0000256" key="3">
    <source>
        <dbReference type="ARBA" id="ARBA00018915"/>
    </source>
</evidence>
<accession>A0A1I8G319</accession>
<dbReference type="SUPFAM" id="SSF49764">
    <property type="entry name" value="HSP20-like chaperones"/>
    <property type="match status" value="1"/>
</dbReference>
<feature type="region of interest" description="Disordered" evidence="6">
    <location>
        <begin position="287"/>
        <end position="343"/>
    </location>
</feature>
<feature type="compositionally biased region" description="Polar residues" evidence="6">
    <location>
        <begin position="322"/>
        <end position="343"/>
    </location>
</feature>
<reference evidence="9 10" key="1">
    <citation type="submission" date="2016-11" db="UniProtKB">
        <authorList>
            <consortium name="WormBaseParasite"/>
        </authorList>
    </citation>
    <scope>IDENTIFICATION</scope>
</reference>
<keyword evidence="5" id="KW-0539">Nucleus</keyword>
<keyword evidence="8" id="KW-1185">Reference proteome</keyword>
<comment type="subcellular location">
    <subcellularLocation>
        <location evidence="2">Cytoplasm</location>
    </subcellularLocation>
    <subcellularLocation>
        <location evidence="1">Nucleus</location>
    </subcellularLocation>
</comment>
<evidence type="ECO:0000256" key="5">
    <source>
        <dbReference type="ARBA" id="ARBA00023242"/>
    </source>
</evidence>
<evidence type="ECO:0000313" key="8">
    <source>
        <dbReference type="Proteomes" id="UP000095280"/>
    </source>
</evidence>
<evidence type="ECO:0000256" key="4">
    <source>
        <dbReference type="ARBA" id="ARBA00022490"/>
    </source>
</evidence>
<dbReference type="AlphaFoldDB" id="A0A1I8G319"/>
<evidence type="ECO:0000256" key="2">
    <source>
        <dbReference type="ARBA" id="ARBA00004496"/>
    </source>
</evidence>
<evidence type="ECO:0000313" key="9">
    <source>
        <dbReference type="WBParaSite" id="maker-uti_cns_0000341-snap-gene-2.7-mRNA-1"/>
    </source>
</evidence>
<dbReference type="CDD" id="cd06467">
    <property type="entry name" value="p23_NUDC_like"/>
    <property type="match status" value="1"/>
</dbReference>
<dbReference type="PROSITE" id="PS51203">
    <property type="entry name" value="CS"/>
    <property type="match status" value="1"/>
</dbReference>
<evidence type="ECO:0000313" key="10">
    <source>
        <dbReference type="WBParaSite" id="maker-uti_cns_0000592-snap-gene-0.4-mRNA-1"/>
    </source>
</evidence>
<organism evidence="8 10">
    <name type="scientific">Macrostomum lignano</name>
    <dbReference type="NCBI Taxonomy" id="282301"/>
    <lineage>
        <taxon>Eukaryota</taxon>
        <taxon>Metazoa</taxon>
        <taxon>Spiralia</taxon>
        <taxon>Lophotrochozoa</taxon>
        <taxon>Platyhelminthes</taxon>
        <taxon>Rhabditophora</taxon>
        <taxon>Macrostomorpha</taxon>
        <taxon>Macrostomida</taxon>
        <taxon>Macrostomidae</taxon>
        <taxon>Macrostomum</taxon>
    </lineage>
</organism>
<dbReference type="WBParaSite" id="maker-uti_cns_0000592-snap-gene-0.4-mRNA-1">
    <property type="protein sequence ID" value="maker-uti_cns_0000592-snap-gene-0.4-mRNA-1"/>
    <property type="gene ID" value="maker-uti_cns_0000592-snap-gene-0.4"/>
</dbReference>
<dbReference type="InterPro" id="IPR008978">
    <property type="entry name" value="HSP20-like_chaperone"/>
</dbReference>
<feature type="domain" description="CS" evidence="7">
    <location>
        <begin position="335"/>
        <end position="428"/>
    </location>
</feature>
<dbReference type="InterPro" id="IPR037895">
    <property type="entry name" value="NUDCD1"/>
</dbReference>
<dbReference type="GO" id="GO:0005737">
    <property type="term" value="C:cytoplasm"/>
    <property type="evidence" value="ECO:0007669"/>
    <property type="project" value="UniProtKB-SubCell"/>
</dbReference>